<accession>A0A3L8DTQ3</accession>
<reference evidence="1" key="2">
    <citation type="submission" date="2018-07" db="EMBL/GenBank/DDBJ databases">
        <authorList>
            <person name="Mckenzie S.K."/>
            <person name="Kronauer D.J.C."/>
        </authorList>
    </citation>
    <scope>NUCLEOTIDE SEQUENCE</scope>
    <source>
        <strain evidence="1">Clonal line C1</strain>
    </source>
</reference>
<organism evidence="1">
    <name type="scientific">Ooceraea biroi</name>
    <name type="common">Clonal raider ant</name>
    <name type="synonym">Cerapachys biroi</name>
    <dbReference type="NCBI Taxonomy" id="2015173"/>
    <lineage>
        <taxon>Eukaryota</taxon>
        <taxon>Metazoa</taxon>
        <taxon>Ecdysozoa</taxon>
        <taxon>Arthropoda</taxon>
        <taxon>Hexapoda</taxon>
        <taxon>Insecta</taxon>
        <taxon>Pterygota</taxon>
        <taxon>Neoptera</taxon>
        <taxon>Endopterygota</taxon>
        <taxon>Hymenoptera</taxon>
        <taxon>Apocrita</taxon>
        <taxon>Aculeata</taxon>
        <taxon>Formicoidea</taxon>
        <taxon>Formicidae</taxon>
        <taxon>Dorylinae</taxon>
        <taxon>Ooceraea</taxon>
    </lineage>
</organism>
<proteinExistence type="predicted"/>
<dbReference type="Proteomes" id="UP000279307">
    <property type="component" value="Chromosome 4"/>
</dbReference>
<protein>
    <submittedName>
        <fullName evidence="1">Uncharacterized protein</fullName>
    </submittedName>
</protein>
<comment type="caution">
    <text evidence="1">The sequence shown here is derived from an EMBL/GenBank/DDBJ whole genome shotgun (WGS) entry which is preliminary data.</text>
</comment>
<evidence type="ECO:0000313" key="1">
    <source>
        <dbReference type="EMBL" id="RLU23764.1"/>
    </source>
</evidence>
<sequence>MNNMIGMRMNAFNDTGLGEPEQDANTALMELNKGLHFAKTGEQCETIEYVSRARNIWTKS</sequence>
<name>A0A3L8DTQ3_OOCBI</name>
<dbReference type="OrthoDB" id="1921953at2759"/>
<gene>
    <name evidence="1" type="ORF">DMN91_003972</name>
</gene>
<dbReference type="EMBL" id="QOIP01000004">
    <property type="protein sequence ID" value="RLU23764.1"/>
    <property type="molecule type" value="Genomic_DNA"/>
</dbReference>
<reference evidence="1" key="1">
    <citation type="journal article" date="2018" name="Genome Res.">
        <title>The genomic architecture and molecular evolution of ant odorant receptors.</title>
        <authorList>
            <person name="McKenzie S.K."/>
            <person name="Kronauer D.J.C."/>
        </authorList>
    </citation>
    <scope>NUCLEOTIDE SEQUENCE [LARGE SCALE GENOMIC DNA]</scope>
    <source>
        <strain evidence="1">Clonal line C1</strain>
    </source>
</reference>
<dbReference type="AlphaFoldDB" id="A0A3L8DTQ3"/>